<dbReference type="AlphaFoldDB" id="A0A9N8VG46"/>
<reference evidence="2" key="1">
    <citation type="submission" date="2021-06" db="EMBL/GenBank/DDBJ databases">
        <authorList>
            <person name="Kallberg Y."/>
            <person name="Tangrot J."/>
            <person name="Rosling A."/>
        </authorList>
    </citation>
    <scope>NUCLEOTIDE SEQUENCE</scope>
    <source>
        <strain evidence="2">87-6 pot B 2015</strain>
    </source>
</reference>
<gene>
    <name evidence="2" type="ORF">FMOSSE_LOCUS1362</name>
</gene>
<accession>A0A9N8VG46</accession>
<sequence length="206" mass="23314">MAILKMKKPLVYIILVLVYLLGLAVTITCLVFAIEKRKAFMDNGDEIILKNEAIEYLYLFLLIATIISYLTSMCCSIASNEPNILGDGGTALVQFITSLVWIIIPAVYTVLTTNELEKIPFSCSTSSSNRLLILHACKMRRNNLLLMWIDSVIMFLTMFTLCFCFYGLEIRDEEDILIDQSLGIGQSSEVSTPPVLKRFNPYFCKH</sequence>
<feature type="transmembrane region" description="Helical" evidence="1">
    <location>
        <begin position="56"/>
        <end position="79"/>
    </location>
</feature>
<name>A0A9N8VG46_FUNMO</name>
<feature type="transmembrane region" description="Helical" evidence="1">
    <location>
        <begin position="12"/>
        <end position="35"/>
    </location>
</feature>
<keyword evidence="1" id="KW-1133">Transmembrane helix</keyword>
<keyword evidence="1" id="KW-0472">Membrane</keyword>
<evidence type="ECO:0000313" key="2">
    <source>
        <dbReference type="EMBL" id="CAG8448755.1"/>
    </source>
</evidence>
<protein>
    <submittedName>
        <fullName evidence="2">2992_t:CDS:1</fullName>
    </submittedName>
</protein>
<keyword evidence="1" id="KW-0812">Transmembrane</keyword>
<dbReference type="Proteomes" id="UP000789375">
    <property type="component" value="Unassembled WGS sequence"/>
</dbReference>
<evidence type="ECO:0000313" key="3">
    <source>
        <dbReference type="Proteomes" id="UP000789375"/>
    </source>
</evidence>
<dbReference type="EMBL" id="CAJVPP010000155">
    <property type="protein sequence ID" value="CAG8448755.1"/>
    <property type="molecule type" value="Genomic_DNA"/>
</dbReference>
<evidence type="ECO:0000256" key="1">
    <source>
        <dbReference type="SAM" id="Phobius"/>
    </source>
</evidence>
<proteinExistence type="predicted"/>
<organism evidence="2 3">
    <name type="scientific">Funneliformis mosseae</name>
    <name type="common">Endomycorrhizal fungus</name>
    <name type="synonym">Glomus mosseae</name>
    <dbReference type="NCBI Taxonomy" id="27381"/>
    <lineage>
        <taxon>Eukaryota</taxon>
        <taxon>Fungi</taxon>
        <taxon>Fungi incertae sedis</taxon>
        <taxon>Mucoromycota</taxon>
        <taxon>Glomeromycotina</taxon>
        <taxon>Glomeromycetes</taxon>
        <taxon>Glomerales</taxon>
        <taxon>Glomeraceae</taxon>
        <taxon>Funneliformis</taxon>
    </lineage>
</organism>
<feature type="transmembrane region" description="Helical" evidence="1">
    <location>
        <begin position="91"/>
        <end position="111"/>
    </location>
</feature>
<feature type="transmembrane region" description="Helical" evidence="1">
    <location>
        <begin position="144"/>
        <end position="168"/>
    </location>
</feature>
<comment type="caution">
    <text evidence="2">The sequence shown here is derived from an EMBL/GenBank/DDBJ whole genome shotgun (WGS) entry which is preliminary data.</text>
</comment>
<keyword evidence="3" id="KW-1185">Reference proteome</keyword>